<dbReference type="EMBL" id="JAXIVS010000005">
    <property type="protein sequence ID" value="MDY7228163.1"/>
    <property type="molecule type" value="Genomic_DNA"/>
</dbReference>
<dbReference type="Proteomes" id="UP001291309">
    <property type="component" value="Unassembled WGS sequence"/>
</dbReference>
<keyword evidence="2" id="KW-1185">Reference proteome</keyword>
<gene>
    <name evidence="1" type="ORF">SYV04_17215</name>
</gene>
<protein>
    <recommendedName>
        <fullName evidence="3">Lipoprotein</fullName>
    </recommendedName>
</protein>
<reference evidence="1 2" key="1">
    <citation type="submission" date="2023-12" db="EMBL/GenBank/DDBJ databases">
        <title>the genome sequence of Hyalangium sp. s54d21.</title>
        <authorList>
            <person name="Zhang X."/>
        </authorList>
    </citation>
    <scope>NUCLEOTIDE SEQUENCE [LARGE SCALE GENOMIC DNA]</scope>
    <source>
        <strain evidence="2">s54d21</strain>
    </source>
</reference>
<sequence length="296" mass="31912">MSLGNVLRGAVRGFFGLVLLVSGVACAPVATGEARVMMSGEKGAQDGYPSHLFQDDWSVRFTKYLVSMGDFTLTSSTGETQVSSRHVLVDLQKGDVDLTRLTELPAGRWNVGFAVSPPEDSTELPDGNVSSEDLALMRSRGYSYWLEGEAVKVNTGVYRFAFGFPVNARMVDCINGVDGTQGIIVPENSTAEAEVTIHAEHMFYDRLGTHRGVQLRFEAFAAAAGPDKLITSEDLVTQQILDLRGMEGGELLDAQGQPVVYEPGAYAVKTLWEFVTQSIVDQAHLNGGGVCAVSPR</sequence>
<evidence type="ECO:0000313" key="1">
    <source>
        <dbReference type="EMBL" id="MDY7228163.1"/>
    </source>
</evidence>
<dbReference type="RefSeq" id="WP_321546887.1">
    <property type="nucleotide sequence ID" value="NZ_JAXIVS010000005.1"/>
</dbReference>
<name>A0ABU5H5R2_9BACT</name>
<proteinExistence type="predicted"/>
<comment type="caution">
    <text evidence="1">The sequence shown here is derived from an EMBL/GenBank/DDBJ whole genome shotgun (WGS) entry which is preliminary data.</text>
</comment>
<evidence type="ECO:0000313" key="2">
    <source>
        <dbReference type="Proteomes" id="UP001291309"/>
    </source>
</evidence>
<organism evidence="1 2">
    <name type="scientific">Hyalangium rubrum</name>
    <dbReference type="NCBI Taxonomy" id="3103134"/>
    <lineage>
        <taxon>Bacteria</taxon>
        <taxon>Pseudomonadati</taxon>
        <taxon>Myxococcota</taxon>
        <taxon>Myxococcia</taxon>
        <taxon>Myxococcales</taxon>
        <taxon>Cystobacterineae</taxon>
        <taxon>Archangiaceae</taxon>
        <taxon>Hyalangium</taxon>
    </lineage>
</organism>
<accession>A0ABU5H5R2</accession>
<evidence type="ECO:0008006" key="3">
    <source>
        <dbReference type="Google" id="ProtNLM"/>
    </source>
</evidence>